<feature type="non-terminal residue" evidence="10">
    <location>
        <position position="1"/>
    </location>
</feature>
<evidence type="ECO:0000256" key="2">
    <source>
        <dbReference type="ARBA" id="ARBA00022679"/>
    </source>
</evidence>
<evidence type="ECO:0000259" key="9">
    <source>
        <dbReference type="PROSITE" id="PS50011"/>
    </source>
</evidence>
<gene>
    <name evidence="10" type="ORF">THRCLA_10778</name>
</gene>
<evidence type="ECO:0000256" key="6">
    <source>
        <dbReference type="PIRSR" id="PIRSR630616-1"/>
    </source>
</evidence>
<evidence type="ECO:0000256" key="3">
    <source>
        <dbReference type="ARBA" id="ARBA00022741"/>
    </source>
</evidence>
<dbReference type="PROSITE" id="PS00108">
    <property type="entry name" value="PROTEIN_KINASE_ST"/>
    <property type="match status" value="1"/>
</dbReference>
<feature type="cross-link" description="Glycyl lysine isopeptide (Lys-Gly) (interchain with G-Cter in SUMO2)" evidence="8">
    <location>
        <position position="33"/>
    </location>
</feature>
<organism evidence="10 11">
    <name type="scientific">Thraustotheca clavata</name>
    <dbReference type="NCBI Taxonomy" id="74557"/>
    <lineage>
        <taxon>Eukaryota</taxon>
        <taxon>Sar</taxon>
        <taxon>Stramenopiles</taxon>
        <taxon>Oomycota</taxon>
        <taxon>Saprolegniomycetes</taxon>
        <taxon>Saprolegniales</taxon>
        <taxon>Achlyaceae</taxon>
        <taxon>Thraustotheca</taxon>
    </lineage>
</organism>
<keyword evidence="4 10" id="KW-0418">Kinase</keyword>
<dbReference type="AlphaFoldDB" id="A0A1V9YHE0"/>
<accession>A0A1V9YHE0</accession>
<dbReference type="InterPro" id="IPR030616">
    <property type="entry name" value="Aur-like"/>
</dbReference>
<dbReference type="GO" id="GO:0005524">
    <property type="term" value="F:ATP binding"/>
    <property type="evidence" value="ECO:0007669"/>
    <property type="project" value="UniProtKB-KW"/>
</dbReference>
<evidence type="ECO:0000256" key="8">
    <source>
        <dbReference type="PIRSR" id="PIRSR630616-3"/>
    </source>
</evidence>
<dbReference type="PANTHER" id="PTHR24350">
    <property type="entry name" value="SERINE/THREONINE-PROTEIN KINASE IAL-RELATED"/>
    <property type="match status" value="1"/>
</dbReference>
<reference evidence="10 11" key="1">
    <citation type="journal article" date="2014" name="Genome Biol. Evol.">
        <title>The secreted proteins of Achlya hypogyna and Thraustotheca clavata identify the ancestral oomycete secretome and reveal gene acquisitions by horizontal gene transfer.</title>
        <authorList>
            <person name="Misner I."/>
            <person name="Blouin N."/>
            <person name="Leonard G."/>
            <person name="Richards T.A."/>
            <person name="Lane C.E."/>
        </authorList>
    </citation>
    <scope>NUCLEOTIDE SEQUENCE [LARGE SCALE GENOMIC DNA]</scope>
    <source>
        <strain evidence="10 11">ATCC 34112</strain>
    </source>
</reference>
<feature type="domain" description="Protein kinase" evidence="9">
    <location>
        <begin position="1"/>
        <end position="150"/>
    </location>
</feature>
<proteinExistence type="predicted"/>
<evidence type="ECO:0000313" key="10">
    <source>
        <dbReference type="EMBL" id="OQR85128.1"/>
    </source>
</evidence>
<dbReference type="Pfam" id="PF00069">
    <property type="entry name" value="Pkinase"/>
    <property type="match status" value="1"/>
</dbReference>
<dbReference type="EMBL" id="JNBS01003887">
    <property type="protein sequence ID" value="OQR85128.1"/>
    <property type="molecule type" value="Genomic_DNA"/>
</dbReference>
<dbReference type="Gene3D" id="1.10.510.10">
    <property type="entry name" value="Transferase(Phosphotransferase) domain 1"/>
    <property type="match status" value="1"/>
</dbReference>
<sequence>GVLSEVAVKHIARQLLSGIQACHEKDIIHRDIKLENILVTAMDGDILSVQIADFGLSINAKHPLSRCCGTPFYMAPEVASGNLYGTVADMWSLGVVIYCLLTDEIPEAGSLHELDFSCMTKAAKDFILAMLQENPHKRATATTLLNHTWFMDQSELTVFVQKFSTFIHKRRKDMVSICGRDYVDGAILSLEIIAKSLSVDDMEATQLVQLVSQVHSTLVCLEELCPTLRDLVISMA</sequence>
<feature type="active site" description="Proton acceptor" evidence="6">
    <location>
        <position position="31"/>
    </location>
</feature>
<protein>
    <submittedName>
        <fullName evidence="10">Kinase</fullName>
    </submittedName>
</protein>
<dbReference type="InterPro" id="IPR008271">
    <property type="entry name" value="Ser/Thr_kinase_AS"/>
</dbReference>
<dbReference type="OrthoDB" id="193931at2759"/>
<evidence type="ECO:0000313" key="11">
    <source>
        <dbReference type="Proteomes" id="UP000243217"/>
    </source>
</evidence>
<evidence type="ECO:0000256" key="7">
    <source>
        <dbReference type="PIRSR" id="PIRSR630616-2"/>
    </source>
</evidence>
<dbReference type="PROSITE" id="PS50011">
    <property type="entry name" value="PROTEIN_KINASE_DOM"/>
    <property type="match status" value="1"/>
</dbReference>
<dbReference type="GO" id="GO:0004674">
    <property type="term" value="F:protein serine/threonine kinase activity"/>
    <property type="evidence" value="ECO:0007669"/>
    <property type="project" value="UniProtKB-KW"/>
</dbReference>
<feature type="binding site" evidence="7">
    <location>
        <position position="53"/>
    </location>
    <ligand>
        <name>ATP</name>
        <dbReference type="ChEBI" id="CHEBI:30616"/>
    </ligand>
</feature>
<keyword evidence="2" id="KW-0808">Transferase</keyword>
<evidence type="ECO:0000256" key="5">
    <source>
        <dbReference type="ARBA" id="ARBA00022840"/>
    </source>
</evidence>
<name>A0A1V9YHE0_9STRA</name>
<keyword evidence="5 7" id="KW-0067">ATP-binding</keyword>
<keyword evidence="11" id="KW-1185">Reference proteome</keyword>
<dbReference type="STRING" id="74557.A0A1V9YHE0"/>
<dbReference type="Proteomes" id="UP000243217">
    <property type="component" value="Unassembled WGS sequence"/>
</dbReference>
<feature type="binding site" evidence="7">
    <location>
        <begin position="35"/>
        <end position="36"/>
    </location>
    <ligand>
        <name>ATP</name>
        <dbReference type="ChEBI" id="CHEBI:30616"/>
    </ligand>
</feature>
<dbReference type="InterPro" id="IPR000719">
    <property type="entry name" value="Prot_kinase_dom"/>
</dbReference>
<dbReference type="InterPro" id="IPR011009">
    <property type="entry name" value="Kinase-like_dom_sf"/>
</dbReference>
<dbReference type="SUPFAM" id="SSF56112">
    <property type="entry name" value="Protein kinase-like (PK-like)"/>
    <property type="match status" value="1"/>
</dbReference>
<keyword evidence="3 7" id="KW-0547">Nucleotide-binding</keyword>
<comment type="caution">
    <text evidence="10">The sequence shown here is derived from an EMBL/GenBank/DDBJ whole genome shotgun (WGS) entry which is preliminary data.</text>
</comment>
<evidence type="ECO:0000256" key="4">
    <source>
        <dbReference type="ARBA" id="ARBA00022777"/>
    </source>
</evidence>
<dbReference type="SMART" id="SM00220">
    <property type="entry name" value="S_TKc"/>
    <property type="match status" value="1"/>
</dbReference>
<keyword evidence="1" id="KW-0723">Serine/threonine-protein kinase</keyword>
<evidence type="ECO:0000256" key="1">
    <source>
        <dbReference type="ARBA" id="ARBA00022527"/>
    </source>
</evidence>